<proteinExistence type="predicted"/>
<dbReference type="AlphaFoldDB" id="A0A917I6G4"/>
<sequence>MPSSYLLSADYSTFGVPNATAAQVQQASAIVDAAIGRPEGLAWAAGADGSPCYMAGLDPTGSLALPASIAPGANVAVAAPAYICRPDMLGQVVVLDRADITKTEAAVISAVGAASITLDKVTYAHAQGSFAEWGLVITEERPLPAKRTIGRIMRTPVVRVISALGRYGQLRRSQSVGMAQGFNLLAISQTFGGPPPWTLMDCSQISASPTTGELWLPQGIYGVSWSEFKANFVCGYNQTTLPSQLRTACAKIVAQLQTFPEISGNVRLYKAGDTEVQRFTDSVLDAETKAYLDPFRLRAFV</sequence>
<keyword evidence="2" id="KW-1185">Reference proteome</keyword>
<accession>A0A917I6G4</accession>
<name>A0A917I6G4_9HYPH</name>
<evidence type="ECO:0000313" key="2">
    <source>
        <dbReference type="Proteomes" id="UP000603912"/>
    </source>
</evidence>
<gene>
    <name evidence="1" type="ORF">GCM10007036_14360</name>
</gene>
<dbReference type="EMBL" id="BMES01000001">
    <property type="protein sequence ID" value="GGH14804.1"/>
    <property type="molecule type" value="Genomic_DNA"/>
</dbReference>
<dbReference type="Proteomes" id="UP000603912">
    <property type="component" value="Unassembled WGS sequence"/>
</dbReference>
<comment type="caution">
    <text evidence="1">The sequence shown here is derived from an EMBL/GenBank/DDBJ whole genome shotgun (WGS) entry which is preliminary data.</text>
</comment>
<dbReference type="RefSeq" id="WP_188516971.1">
    <property type="nucleotide sequence ID" value="NZ_BMES01000001.1"/>
</dbReference>
<evidence type="ECO:0000313" key="1">
    <source>
        <dbReference type="EMBL" id="GGH14804.1"/>
    </source>
</evidence>
<reference evidence="1" key="1">
    <citation type="journal article" date="2014" name="Int. J. Syst. Evol. Microbiol.">
        <title>Complete genome sequence of Corynebacterium casei LMG S-19264T (=DSM 44701T), isolated from a smear-ripened cheese.</title>
        <authorList>
            <consortium name="US DOE Joint Genome Institute (JGI-PGF)"/>
            <person name="Walter F."/>
            <person name="Albersmeier A."/>
            <person name="Kalinowski J."/>
            <person name="Ruckert C."/>
        </authorList>
    </citation>
    <scope>NUCLEOTIDE SEQUENCE</scope>
    <source>
        <strain evidence="1">CGMCC 1.12214</strain>
    </source>
</reference>
<reference evidence="1" key="2">
    <citation type="submission" date="2020-09" db="EMBL/GenBank/DDBJ databases">
        <authorList>
            <person name="Sun Q."/>
            <person name="Zhou Y."/>
        </authorList>
    </citation>
    <scope>NUCLEOTIDE SEQUENCE</scope>
    <source>
        <strain evidence="1">CGMCC 1.12214</strain>
    </source>
</reference>
<protein>
    <submittedName>
        <fullName evidence="1">Uncharacterized protein</fullName>
    </submittedName>
</protein>
<organism evidence="1 2">
    <name type="scientific">Alsobacter metallidurans</name>
    <dbReference type="NCBI Taxonomy" id="340221"/>
    <lineage>
        <taxon>Bacteria</taxon>
        <taxon>Pseudomonadati</taxon>
        <taxon>Pseudomonadota</taxon>
        <taxon>Alphaproteobacteria</taxon>
        <taxon>Hyphomicrobiales</taxon>
        <taxon>Alsobacteraceae</taxon>
        <taxon>Alsobacter</taxon>
    </lineage>
</organism>